<evidence type="ECO:0000313" key="2">
    <source>
        <dbReference type="Proteomes" id="UP000191988"/>
    </source>
</evidence>
<sequence>MRIFLIVQSYPESLQHIASPGRLITNGDCDRKSTGRICGNRADLSQSRNCRAAYRHQAIPLCTVERKISVLCRTQPSKARSTMASEATTARLARINFSGLETSAFIEPS</sequence>
<dbReference type="EMBL" id="FBWK01000009">
    <property type="protein sequence ID" value="CUX11676.1"/>
    <property type="molecule type" value="Genomic_DNA"/>
</dbReference>
<dbReference type="AlphaFoldDB" id="A0A1S7NTZ9"/>
<protein>
    <submittedName>
        <fullName evidence="1">Uncharacterized protein</fullName>
    </submittedName>
</protein>
<gene>
    <name evidence="1" type="ORF">AGR3A_Cc170066</name>
</gene>
<organism evidence="1 2">
    <name type="scientific">Agrobacterium tomkonis CFBP 6623</name>
    <dbReference type="NCBI Taxonomy" id="1183432"/>
    <lineage>
        <taxon>Bacteria</taxon>
        <taxon>Pseudomonadati</taxon>
        <taxon>Pseudomonadota</taxon>
        <taxon>Alphaproteobacteria</taxon>
        <taxon>Hyphomicrobiales</taxon>
        <taxon>Rhizobiaceae</taxon>
        <taxon>Rhizobium/Agrobacterium group</taxon>
        <taxon>Agrobacterium</taxon>
        <taxon>Agrobacterium tumefaciens complex</taxon>
    </lineage>
</organism>
<proteinExistence type="predicted"/>
<accession>A0A1S7NTZ9</accession>
<dbReference type="STRING" id="1183432.AGR3A_Cc170066"/>
<dbReference type="Proteomes" id="UP000191988">
    <property type="component" value="Unassembled WGS sequence"/>
</dbReference>
<name>A0A1S7NTZ9_9HYPH</name>
<evidence type="ECO:0000313" key="1">
    <source>
        <dbReference type="EMBL" id="CUX11676.1"/>
    </source>
</evidence>
<reference evidence="2" key="1">
    <citation type="submission" date="2016-01" db="EMBL/GenBank/DDBJ databases">
        <authorList>
            <person name="Regsiter A."/>
            <person name="william w."/>
        </authorList>
    </citation>
    <scope>NUCLEOTIDE SEQUENCE [LARGE SCALE GENOMIC DNA]</scope>
    <source>
        <strain evidence="2">CFBP 6623</strain>
    </source>
</reference>
<keyword evidence="2" id="KW-1185">Reference proteome</keyword>